<protein>
    <recommendedName>
        <fullName evidence="3">F-box domain-containing protein</fullName>
    </recommendedName>
</protein>
<accession>A0AAW0A2Q7</accession>
<reference evidence="1 2" key="1">
    <citation type="journal article" date="2024" name="J Genomics">
        <title>Draft genome sequencing and assembly of Favolaschia claudopus CIRM-BRFM 2984 isolated from oak limbs.</title>
        <authorList>
            <person name="Navarro D."/>
            <person name="Drula E."/>
            <person name="Chaduli D."/>
            <person name="Cazenave R."/>
            <person name="Ahrendt S."/>
            <person name="Wang J."/>
            <person name="Lipzen A."/>
            <person name="Daum C."/>
            <person name="Barry K."/>
            <person name="Grigoriev I.V."/>
            <person name="Favel A."/>
            <person name="Rosso M.N."/>
            <person name="Martin F."/>
        </authorList>
    </citation>
    <scope>NUCLEOTIDE SEQUENCE [LARGE SCALE GENOMIC DNA]</scope>
    <source>
        <strain evidence="1 2">CIRM-BRFM 2984</strain>
    </source>
</reference>
<gene>
    <name evidence="1" type="ORF">R3P38DRAFT_3059975</name>
</gene>
<organism evidence="1 2">
    <name type="scientific">Favolaschia claudopus</name>
    <dbReference type="NCBI Taxonomy" id="2862362"/>
    <lineage>
        <taxon>Eukaryota</taxon>
        <taxon>Fungi</taxon>
        <taxon>Dikarya</taxon>
        <taxon>Basidiomycota</taxon>
        <taxon>Agaricomycotina</taxon>
        <taxon>Agaricomycetes</taxon>
        <taxon>Agaricomycetidae</taxon>
        <taxon>Agaricales</taxon>
        <taxon>Marasmiineae</taxon>
        <taxon>Mycenaceae</taxon>
        <taxon>Favolaschia</taxon>
    </lineage>
</organism>
<evidence type="ECO:0008006" key="3">
    <source>
        <dbReference type="Google" id="ProtNLM"/>
    </source>
</evidence>
<dbReference type="PANTHER" id="PTHR38926">
    <property type="entry name" value="F-BOX DOMAIN CONTAINING PROTEIN, EXPRESSED"/>
    <property type="match status" value="1"/>
</dbReference>
<sequence length="490" mass="55929">MVPRNSRVLSLPNETLAEIFHQYVHLDDSDIVYYGGGPWVLSSVCHSWRYVALAHPTLWSFIRVENLHYLCGDVGRLLTSSASYDDENTCGILHLLNLALQRSKARPLHVRMNVSTVDHSRLLEYIIRAIVAHCDRWKTADLTITREITSLFAPISTHLSLLSELTLSSFEDFPQQFPYAAIAPSLTRVTLKGFRHTIVPLPWPSVRHFAEQHIWQSPIAATNSFLTLLQLNAQLESLDLAYDCPYPSAKSPLTHQSLRRLATSEPDIIRSLTLPQLEELVIENRKGILPAVRSLLRRSECSLRSLHLVDFAFSQNTIALLSLCNNTLRSLIVRLTDFEPDDKESMEKLVQKLAEPFFLPSLEALAIVIFRDYHSEDSNFMERPCDLSFIDDTFVDILADRWRRRLVEGQAHLKRAFVLVDLPSAVTLSQTHRDHLRQMCDEGLDVTITARDPEGLDLSKDAKDISYVYDEVHVYEYRLLGGYVLVNELD</sequence>
<dbReference type="EMBL" id="JAWWNJ010000090">
    <property type="protein sequence ID" value="KAK6997526.1"/>
    <property type="molecule type" value="Genomic_DNA"/>
</dbReference>
<name>A0AAW0A2Q7_9AGAR</name>
<dbReference type="PANTHER" id="PTHR38926:SF5">
    <property type="entry name" value="F-BOX AND LEUCINE-RICH REPEAT PROTEIN 6"/>
    <property type="match status" value="1"/>
</dbReference>
<evidence type="ECO:0000313" key="2">
    <source>
        <dbReference type="Proteomes" id="UP001362999"/>
    </source>
</evidence>
<dbReference type="Gene3D" id="3.80.10.10">
    <property type="entry name" value="Ribonuclease Inhibitor"/>
    <property type="match status" value="1"/>
</dbReference>
<dbReference type="SUPFAM" id="SSF52047">
    <property type="entry name" value="RNI-like"/>
    <property type="match status" value="1"/>
</dbReference>
<dbReference type="Gene3D" id="1.20.1280.50">
    <property type="match status" value="1"/>
</dbReference>
<evidence type="ECO:0000313" key="1">
    <source>
        <dbReference type="EMBL" id="KAK6997526.1"/>
    </source>
</evidence>
<dbReference type="AlphaFoldDB" id="A0AAW0A2Q7"/>
<dbReference type="InterPro" id="IPR032675">
    <property type="entry name" value="LRR_dom_sf"/>
</dbReference>
<proteinExistence type="predicted"/>
<comment type="caution">
    <text evidence="1">The sequence shown here is derived from an EMBL/GenBank/DDBJ whole genome shotgun (WGS) entry which is preliminary data.</text>
</comment>
<keyword evidence="2" id="KW-1185">Reference proteome</keyword>
<dbReference type="Proteomes" id="UP001362999">
    <property type="component" value="Unassembled WGS sequence"/>
</dbReference>